<feature type="region of interest" description="Disordered" evidence="1">
    <location>
        <begin position="271"/>
        <end position="293"/>
    </location>
</feature>
<reference evidence="3" key="1">
    <citation type="journal article" date="2016" name="Nat. Commun.">
        <title>The Gonium pectorale genome demonstrates co-option of cell cycle regulation during the evolution of multicellularity.</title>
        <authorList>
            <person name="Hanschen E.R."/>
            <person name="Marriage T.N."/>
            <person name="Ferris P.J."/>
            <person name="Hamaji T."/>
            <person name="Toyoda A."/>
            <person name="Fujiyama A."/>
            <person name="Neme R."/>
            <person name="Noguchi H."/>
            <person name="Minakuchi Y."/>
            <person name="Suzuki M."/>
            <person name="Kawai-Toyooka H."/>
            <person name="Smith D.R."/>
            <person name="Sparks H."/>
            <person name="Anderson J."/>
            <person name="Bakaric R."/>
            <person name="Luria V."/>
            <person name="Karger A."/>
            <person name="Kirschner M.W."/>
            <person name="Durand P.M."/>
            <person name="Michod R.E."/>
            <person name="Nozaki H."/>
            <person name="Olson B.J."/>
        </authorList>
    </citation>
    <scope>NUCLEOTIDE SEQUENCE [LARGE SCALE GENOMIC DNA]</scope>
    <source>
        <strain evidence="3">NIES-2863</strain>
    </source>
</reference>
<dbReference type="PANTHER" id="PTHR46586:SF3">
    <property type="entry name" value="ANKYRIN REPEAT-CONTAINING PROTEIN"/>
    <property type="match status" value="1"/>
</dbReference>
<dbReference type="Gene3D" id="1.25.40.20">
    <property type="entry name" value="Ankyrin repeat-containing domain"/>
    <property type="match status" value="1"/>
</dbReference>
<dbReference type="AlphaFoldDB" id="A0A150GE44"/>
<evidence type="ECO:0000313" key="3">
    <source>
        <dbReference type="Proteomes" id="UP000075714"/>
    </source>
</evidence>
<organism evidence="2 3">
    <name type="scientific">Gonium pectorale</name>
    <name type="common">Green alga</name>
    <dbReference type="NCBI Taxonomy" id="33097"/>
    <lineage>
        <taxon>Eukaryota</taxon>
        <taxon>Viridiplantae</taxon>
        <taxon>Chlorophyta</taxon>
        <taxon>core chlorophytes</taxon>
        <taxon>Chlorophyceae</taxon>
        <taxon>CS clade</taxon>
        <taxon>Chlamydomonadales</taxon>
        <taxon>Volvocaceae</taxon>
        <taxon>Gonium</taxon>
    </lineage>
</organism>
<proteinExistence type="predicted"/>
<comment type="caution">
    <text evidence="2">The sequence shown here is derived from an EMBL/GenBank/DDBJ whole genome shotgun (WGS) entry which is preliminary data.</text>
</comment>
<protein>
    <recommendedName>
        <fullName evidence="4">Ankyrin repeat domain-containing protein</fullName>
    </recommendedName>
</protein>
<sequence>MAAAAGSPTPDWRAKVEWLEARGYPRTDGACAAVAGLPDAMERLAWLRQRGHPVSEQVVVAAGRAGNLTMLQFLQETGTEVGEAVWEAASGGHLHVVAWLVEAPGVEVQPSPALLDEAALSGNLELLAWLCERGCAPHGGSVTLDLAAAAGNVEALEWLVERGWAMGDDGQAYINAASNNDPATLHCLVRLGCPWGQPDSLFRYLVCAGACPGVGLPMLRALLRAGLPLDWEAAAEAATWGQRGEERAVLAMLREERARRQEQQLAARAECAHAGGAQAEGPQLNGMKPETGY</sequence>
<feature type="compositionally biased region" description="Low complexity" evidence="1">
    <location>
        <begin position="271"/>
        <end position="281"/>
    </location>
</feature>
<gene>
    <name evidence="2" type="ORF">GPECTOR_30g204</name>
</gene>
<evidence type="ECO:0008006" key="4">
    <source>
        <dbReference type="Google" id="ProtNLM"/>
    </source>
</evidence>
<accession>A0A150GE44</accession>
<dbReference type="InterPro" id="IPR052050">
    <property type="entry name" value="SecEffector_AnkRepeat"/>
</dbReference>
<dbReference type="EMBL" id="LSYV01000031">
    <property type="protein sequence ID" value="KXZ48109.1"/>
    <property type="molecule type" value="Genomic_DNA"/>
</dbReference>
<dbReference type="SUPFAM" id="SSF48403">
    <property type="entry name" value="Ankyrin repeat"/>
    <property type="match status" value="1"/>
</dbReference>
<evidence type="ECO:0000313" key="2">
    <source>
        <dbReference type="EMBL" id="KXZ48109.1"/>
    </source>
</evidence>
<dbReference type="PANTHER" id="PTHR46586">
    <property type="entry name" value="ANKYRIN REPEAT-CONTAINING PROTEIN"/>
    <property type="match status" value="1"/>
</dbReference>
<dbReference type="Proteomes" id="UP000075714">
    <property type="component" value="Unassembled WGS sequence"/>
</dbReference>
<evidence type="ECO:0000256" key="1">
    <source>
        <dbReference type="SAM" id="MobiDB-lite"/>
    </source>
</evidence>
<dbReference type="OrthoDB" id="530303at2759"/>
<keyword evidence="3" id="KW-1185">Reference proteome</keyword>
<name>A0A150GE44_GONPE</name>
<dbReference type="InterPro" id="IPR036770">
    <property type="entry name" value="Ankyrin_rpt-contain_sf"/>
</dbReference>